<keyword evidence="4" id="KW-1185">Reference proteome</keyword>
<protein>
    <submittedName>
        <fullName evidence="3">Uncharacterized protein</fullName>
    </submittedName>
</protein>
<name>A0A2J8AAK0_9CHLO</name>
<proteinExistence type="predicted"/>
<feature type="region of interest" description="Disordered" evidence="2">
    <location>
        <begin position="193"/>
        <end position="237"/>
    </location>
</feature>
<feature type="compositionally biased region" description="Acidic residues" evidence="2">
    <location>
        <begin position="207"/>
        <end position="218"/>
    </location>
</feature>
<reference evidence="3 4" key="1">
    <citation type="journal article" date="2017" name="Mol. Biol. Evol.">
        <title>The 4-celled Tetrabaena socialis nuclear genome reveals the essential components for genetic control of cell number at the origin of multicellularity in the volvocine lineage.</title>
        <authorList>
            <person name="Featherston J."/>
            <person name="Arakaki Y."/>
            <person name="Hanschen E.R."/>
            <person name="Ferris P.J."/>
            <person name="Michod R.E."/>
            <person name="Olson B.J.S.C."/>
            <person name="Nozaki H."/>
            <person name="Durand P.M."/>
        </authorList>
    </citation>
    <scope>NUCLEOTIDE SEQUENCE [LARGE SCALE GENOMIC DNA]</scope>
    <source>
        <strain evidence="3 4">NIES-571</strain>
    </source>
</reference>
<comment type="caution">
    <text evidence="3">The sequence shown here is derived from an EMBL/GenBank/DDBJ whole genome shotgun (WGS) entry which is preliminary data.</text>
</comment>
<evidence type="ECO:0000313" key="3">
    <source>
        <dbReference type="EMBL" id="PNH09537.1"/>
    </source>
</evidence>
<keyword evidence="1" id="KW-0175">Coiled coil</keyword>
<organism evidence="3 4">
    <name type="scientific">Tetrabaena socialis</name>
    <dbReference type="NCBI Taxonomy" id="47790"/>
    <lineage>
        <taxon>Eukaryota</taxon>
        <taxon>Viridiplantae</taxon>
        <taxon>Chlorophyta</taxon>
        <taxon>core chlorophytes</taxon>
        <taxon>Chlorophyceae</taxon>
        <taxon>CS clade</taxon>
        <taxon>Chlamydomonadales</taxon>
        <taxon>Tetrabaenaceae</taxon>
        <taxon>Tetrabaena</taxon>
    </lineage>
</organism>
<gene>
    <name evidence="3" type="ORF">TSOC_003787</name>
</gene>
<evidence type="ECO:0000256" key="1">
    <source>
        <dbReference type="SAM" id="Coils"/>
    </source>
</evidence>
<feature type="coiled-coil region" evidence="1">
    <location>
        <begin position="49"/>
        <end position="191"/>
    </location>
</feature>
<evidence type="ECO:0000313" key="4">
    <source>
        <dbReference type="Proteomes" id="UP000236333"/>
    </source>
</evidence>
<dbReference type="AlphaFoldDB" id="A0A2J8AAK0"/>
<accession>A0A2J8AAK0</accession>
<evidence type="ECO:0000256" key="2">
    <source>
        <dbReference type="SAM" id="MobiDB-lite"/>
    </source>
</evidence>
<dbReference type="Proteomes" id="UP000236333">
    <property type="component" value="Unassembled WGS sequence"/>
</dbReference>
<dbReference type="OrthoDB" id="533432at2759"/>
<dbReference type="EMBL" id="PGGS01000086">
    <property type="protein sequence ID" value="PNH09537.1"/>
    <property type="molecule type" value="Genomic_DNA"/>
</dbReference>
<sequence length="237" mass="26736">MPPTKDIANISPALMARLGPSGTSAAPYPGPYPPMAGRFADSGRGGSDYSKLRGVIRSQKDEIQNLENEVSHFQTRLHRIEDGHRLELARLKKEALYHQRLRQGADQRSYELEDRLERLQQQQAAARQASHEDDEKDTLIIQSQLLVSKNSELTYKLKKLEAQVSQLDELKAALESELNQAYCERDELAAELEHRLSRHHHHPHVEEEAEEGEQDESADTGYAVAEEEEGGASHREG</sequence>